<organism evidence="2 3">
    <name type="scientific">Protopolystoma xenopodis</name>
    <dbReference type="NCBI Taxonomy" id="117903"/>
    <lineage>
        <taxon>Eukaryota</taxon>
        <taxon>Metazoa</taxon>
        <taxon>Spiralia</taxon>
        <taxon>Lophotrochozoa</taxon>
        <taxon>Platyhelminthes</taxon>
        <taxon>Monogenea</taxon>
        <taxon>Polyopisthocotylea</taxon>
        <taxon>Polystomatidea</taxon>
        <taxon>Polystomatidae</taxon>
        <taxon>Protopolystoma</taxon>
    </lineage>
</organism>
<accession>A0A3S5ASH8</accession>
<dbReference type="AlphaFoldDB" id="A0A3S5ASH8"/>
<keyword evidence="3" id="KW-1185">Reference proteome</keyword>
<sequence>MANRLVDSQIQRAQEAEEMFSLKRELAYAKRRLQVLEATRSSTNDGPNELAHLAATSTASSIISPTAPFGAYTSSNFSSAETSSLAELLGSTRPESEEHNANSRPPQSMPFLKTLINLGVTQTRPRASTTTRLSQQLNHKPQLHVRTPSKSTEAIVISEVMQEANLSSQMEQHASVEGLDQEEEKGEKEIIGARETFGEFVEERQAGDGDSQPSLALASSPKQLKVCRLLHENSEPLNGDEPDPLNGNSRLEDDANVANSDAVFS</sequence>
<gene>
    <name evidence="2" type="ORF">PXEA_LOCUS37633</name>
</gene>
<feature type="region of interest" description="Disordered" evidence="1">
    <location>
        <begin position="85"/>
        <end position="109"/>
    </location>
</feature>
<evidence type="ECO:0000313" key="3">
    <source>
        <dbReference type="Proteomes" id="UP000784294"/>
    </source>
</evidence>
<dbReference type="EMBL" id="CAAALY010291597">
    <property type="protein sequence ID" value="VEL44193.1"/>
    <property type="molecule type" value="Genomic_DNA"/>
</dbReference>
<feature type="non-terminal residue" evidence="2">
    <location>
        <position position="265"/>
    </location>
</feature>
<comment type="caution">
    <text evidence="2">The sequence shown here is derived from an EMBL/GenBank/DDBJ whole genome shotgun (WGS) entry which is preliminary data.</text>
</comment>
<protein>
    <submittedName>
        <fullName evidence="2">Uncharacterized protein</fullName>
    </submittedName>
</protein>
<feature type="region of interest" description="Disordered" evidence="1">
    <location>
        <begin position="227"/>
        <end position="265"/>
    </location>
</feature>
<name>A0A3S5ASH8_9PLAT</name>
<dbReference type="Proteomes" id="UP000784294">
    <property type="component" value="Unassembled WGS sequence"/>
</dbReference>
<proteinExistence type="predicted"/>
<reference evidence="2" key="1">
    <citation type="submission" date="2018-11" db="EMBL/GenBank/DDBJ databases">
        <authorList>
            <consortium name="Pathogen Informatics"/>
        </authorList>
    </citation>
    <scope>NUCLEOTIDE SEQUENCE</scope>
</reference>
<evidence type="ECO:0000313" key="2">
    <source>
        <dbReference type="EMBL" id="VEL44193.1"/>
    </source>
</evidence>
<evidence type="ECO:0000256" key="1">
    <source>
        <dbReference type="SAM" id="MobiDB-lite"/>
    </source>
</evidence>